<accession>A0A9W6H010</accession>
<comment type="caution">
    <text evidence="1">The sequence shown here is derived from an EMBL/GenBank/DDBJ whole genome shotgun (WGS) entry which is preliminary data.</text>
</comment>
<name>A0A9W6H010_9HYPH</name>
<organism evidence="1 2">
    <name type="scientific">Methylocystis echinoides</name>
    <dbReference type="NCBI Taxonomy" id="29468"/>
    <lineage>
        <taxon>Bacteria</taxon>
        <taxon>Pseudomonadati</taxon>
        <taxon>Pseudomonadota</taxon>
        <taxon>Alphaproteobacteria</taxon>
        <taxon>Hyphomicrobiales</taxon>
        <taxon>Methylocystaceae</taxon>
        <taxon>Methylocystis</taxon>
    </lineage>
</organism>
<sequence length="169" mass="18303">MTELLCEMTVWRDRNPGLVTFQGLVDVFNKLHAEHFRKAQERTKTTVIGTLVAACAADGISPAQIVTFDFETGAQTVVGACGSVYADGTDQAGFLEIAQSQFARFGTSDRLELDGWAIACLEQAIAARPNAVGWPADLAIVRPYPAPARLTILRRIHDSTEPLNPAFAL</sequence>
<protein>
    <submittedName>
        <fullName evidence="1">Uncharacterized protein</fullName>
    </submittedName>
</protein>
<keyword evidence="2" id="KW-1185">Reference proteome</keyword>
<evidence type="ECO:0000313" key="1">
    <source>
        <dbReference type="EMBL" id="GLI96104.1"/>
    </source>
</evidence>
<dbReference type="AlphaFoldDB" id="A0A9W6H010"/>
<dbReference type="EMBL" id="BSEC01000007">
    <property type="protein sequence ID" value="GLI96104.1"/>
    <property type="molecule type" value="Genomic_DNA"/>
</dbReference>
<reference evidence="1" key="1">
    <citation type="journal article" date="2023" name="Int. J. Syst. Evol. Microbiol.">
        <title>Methylocystis iwaonis sp. nov., a type II methane-oxidizing bacterium from surface soil of a rice paddy field in Japan, and emended description of the genus Methylocystis (ex Whittenbury et al. 1970) Bowman et al. 1993.</title>
        <authorList>
            <person name="Kaise H."/>
            <person name="Sawadogo J.B."/>
            <person name="Alam M.S."/>
            <person name="Ueno C."/>
            <person name="Dianou D."/>
            <person name="Shinjo R."/>
            <person name="Asakawa S."/>
        </authorList>
    </citation>
    <scope>NUCLEOTIDE SEQUENCE</scope>
    <source>
        <strain evidence="1">LMG27198</strain>
    </source>
</reference>
<evidence type="ECO:0000313" key="2">
    <source>
        <dbReference type="Proteomes" id="UP001144323"/>
    </source>
</evidence>
<gene>
    <name evidence="1" type="ORF">LMG27198_50960</name>
</gene>
<dbReference type="Proteomes" id="UP001144323">
    <property type="component" value="Unassembled WGS sequence"/>
</dbReference>
<proteinExistence type="predicted"/>